<gene>
    <name evidence="1" type="ORF">GOODEAATRI_032583</name>
</gene>
<feature type="non-terminal residue" evidence="1">
    <location>
        <position position="1"/>
    </location>
</feature>
<keyword evidence="2" id="KW-1185">Reference proteome</keyword>
<proteinExistence type="predicted"/>
<comment type="caution">
    <text evidence="1">The sequence shown here is derived from an EMBL/GenBank/DDBJ whole genome shotgun (WGS) entry which is preliminary data.</text>
</comment>
<reference evidence="1 2" key="1">
    <citation type="submission" date="2021-06" db="EMBL/GenBank/DDBJ databases">
        <authorList>
            <person name="Palmer J.M."/>
        </authorList>
    </citation>
    <scope>NUCLEOTIDE SEQUENCE [LARGE SCALE GENOMIC DNA]</scope>
    <source>
        <strain evidence="1 2">GA_2019</strain>
        <tissue evidence="1">Muscle</tissue>
    </source>
</reference>
<evidence type="ECO:0000313" key="1">
    <source>
        <dbReference type="EMBL" id="MEQ2170168.1"/>
    </source>
</evidence>
<dbReference type="Proteomes" id="UP001476798">
    <property type="component" value="Unassembled WGS sequence"/>
</dbReference>
<sequence>VGPPALPEVALPVSITQPEEASLQPEGPLETRAKPLTYKDQLLEIAKANAAAMCVKAGMPIPASLRSAMLPLALPSMAMNAAMASMTAGMISLPSLFASVLNMSLCTPFQVVF</sequence>
<evidence type="ECO:0000313" key="2">
    <source>
        <dbReference type="Proteomes" id="UP001476798"/>
    </source>
</evidence>
<accession>A0ABV0NFL5</accession>
<dbReference type="EMBL" id="JAHRIO010036149">
    <property type="protein sequence ID" value="MEQ2170168.1"/>
    <property type="molecule type" value="Genomic_DNA"/>
</dbReference>
<organism evidence="1 2">
    <name type="scientific">Goodea atripinnis</name>
    <dbReference type="NCBI Taxonomy" id="208336"/>
    <lineage>
        <taxon>Eukaryota</taxon>
        <taxon>Metazoa</taxon>
        <taxon>Chordata</taxon>
        <taxon>Craniata</taxon>
        <taxon>Vertebrata</taxon>
        <taxon>Euteleostomi</taxon>
        <taxon>Actinopterygii</taxon>
        <taxon>Neopterygii</taxon>
        <taxon>Teleostei</taxon>
        <taxon>Neoteleostei</taxon>
        <taxon>Acanthomorphata</taxon>
        <taxon>Ovalentaria</taxon>
        <taxon>Atherinomorphae</taxon>
        <taxon>Cyprinodontiformes</taxon>
        <taxon>Goodeidae</taxon>
        <taxon>Goodea</taxon>
    </lineage>
</organism>
<name>A0ABV0NFL5_9TELE</name>
<protein>
    <submittedName>
        <fullName evidence="1">Uncharacterized protein</fullName>
    </submittedName>
</protein>